<name>A0ACB8ES56_9SAUR</name>
<protein>
    <submittedName>
        <fullName evidence="1">Uncharacterized protein</fullName>
    </submittedName>
</protein>
<proteinExistence type="predicted"/>
<comment type="caution">
    <text evidence="1">The sequence shown here is derived from an EMBL/GenBank/DDBJ whole genome shotgun (WGS) entry which is preliminary data.</text>
</comment>
<evidence type="ECO:0000313" key="2">
    <source>
        <dbReference type="Proteomes" id="UP000827872"/>
    </source>
</evidence>
<keyword evidence="2" id="KW-1185">Reference proteome</keyword>
<dbReference type="Proteomes" id="UP000827872">
    <property type="component" value="Linkage Group LG07"/>
</dbReference>
<dbReference type="EMBL" id="CM037620">
    <property type="protein sequence ID" value="KAH7995069.1"/>
    <property type="molecule type" value="Genomic_DNA"/>
</dbReference>
<sequence length="100" mass="11021">MIFPDPIEDDISSPKSVLPSRGKSFTLALKSGVIEETDSQVCLLSTNAEAVTCQLTCRADFSCCLPNLEPSANKSLLRVFFSSSKESMNCNMHSQMQIIW</sequence>
<organism evidence="1 2">
    <name type="scientific">Sphaerodactylus townsendi</name>
    <dbReference type="NCBI Taxonomy" id="933632"/>
    <lineage>
        <taxon>Eukaryota</taxon>
        <taxon>Metazoa</taxon>
        <taxon>Chordata</taxon>
        <taxon>Craniata</taxon>
        <taxon>Vertebrata</taxon>
        <taxon>Euteleostomi</taxon>
        <taxon>Lepidosauria</taxon>
        <taxon>Squamata</taxon>
        <taxon>Bifurcata</taxon>
        <taxon>Gekkota</taxon>
        <taxon>Sphaerodactylidae</taxon>
        <taxon>Sphaerodactylus</taxon>
    </lineage>
</organism>
<reference evidence="1" key="1">
    <citation type="submission" date="2021-08" db="EMBL/GenBank/DDBJ databases">
        <title>The first chromosome-level gecko genome reveals the dynamic sex chromosomes of Neotropical dwarf geckos (Sphaerodactylidae: Sphaerodactylus).</title>
        <authorList>
            <person name="Pinto B.J."/>
            <person name="Keating S.E."/>
            <person name="Gamble T."/>
        </authorList>
    </citation>
    <scope>NUCLEOTIDE SEQUENCE</scope>
    <source>
        <strain evidence="1">TG3544</strain>
    </source>
</reference>
<accession>A0ACB8ES56</accession>
<gene>
    <name evidence="1" type="ORF">K3G42_020980</name>
</gene>
<evidence type="ECO:0000313" key="1">
    <source>
        <dbReference type="EMBL" id="KAH7995069.1"/>
    </source>
</evidence>